<evidence type="ECO:0000259" key="1">
    <source>
        <dbReference type="Pfam" id="PF01370"/>
    </source>
</evidence>
<dbReference type="Pfam" id="PF01370">
    <property type="entry name" value="Epimerase"/>
    <property type="match status" value="1"/>
</dbReference>
<dbReference type="EMBL" id="QGNZ01000002">
    <property type="protein sequence ID" value="PWS28193.1"/>
    <property type="molecule type" value="Genomic_DNA"/>
</dbReference>
<dbReference type="PANTHER" id="PTHR43245:SF58">
    <property type="entry name" value="BLL5923 PROTEIN"/>
    <property type="match status" value="1"/>
</dbReference>
<keyword evidence="3" id="KW-1185">Reference proteome</keyword>
<comment type="caution">
    <text evidence="2">The sequence shown here is derived from an EMBL/GenBank/DDBJ whole genome shotgun (WGS) entry which is preliminary data.</text>
</comment>
<dbReference type="OrthoDB" id="329806at2"/>
<dbReference type="SUPFAM" id="SSF51735">
    <property type="entry name" value="NAD(P)-binding Rossmann-fold domains"/>
    <property type="match status" value="1"/>
</dbReference>
<evidence type="ECO:0000313" key="2">
    <source>
        <dbReference type="EMBL" id="PWS28193.1"/>
    </source>
</evidence>
<accession>A0A317EQS8</accession>
<dbReference type="Proteomes" id="UP000245379">
    <property type="component" value="Unassembled WGS sequence"/>
</dbReference>
<dbReference type="InterPro" id="IPR001509">
    <property type="entry name" value="Epimerase_deHydtase"/>
</dbReference>
<gene>
    <name evidence="2" type="ORF">DHW03_11630</name>
</gene>
<dbReference type="InterPro" id="IPR036291">
    <property type="entry name" value="NAD(P)-bd_dom_sf"/>
</dbReference>
<protein>
    <submittedName>
        <fullName evidence="2">Nucleoside-diphosphate-sugar epimerase</fullName>
    </submittedName>
</protein>
<name>A0A317EQS8_9SPHI</name>
<dbReference type="InterPro" id="IPR050177">
    <property type="entry name" value="Lipid_A_modif_metabolic_enz"/>
</dbReference>
<dbReference type="PANTHER" id="PTHR43245">
    <property type="entry name" value="BIFUNCTIONAL POLYMYXIN RESISTANCE PROTEIN ARNA"/>
    <property type="match status" value="1"/>
</dbReference>
<feature type="domain" description="NAD-dependent epimerase/dehydratase" evidence="1">
    <location>
        <begin position="5"/>
        <end position="209"/>
    </location>
</feature>
<organism evidence="2 3">
    <name type="scientific">Pedobacter yonginense</name>
    <dbReference type="NCBI Taxonomy" id="651869"/>
    <lineage>
        <taxon>Bacteria</taxon>
        <taxon>Pseudomonadati</taxon>
        <taxon>Bacteroidota</taxon>
        <taxon>Sphingobacteriia</taxon>
        <taxon>Sphingobacteriales</taxon>
        <taxon>Sphingobacteriaceae</taxon>
        <taxon>Pedobacter</taxon>
    </lineage>
</organism>
<dbReference type="Gene3D" id="3.40.50.720">
    <property type="entry name" value="NAD(P)-binding Rossmann-like Domain"/>
    <property type="match status" value="1"/>
</dbReference>
<sequence length="302" mass="33875">MSKLCVTGASGFVGLNLEPYLIASGYDVEKLERRLISNTLINIFDCDVVVHLAGKAHDLKKTSNPEEYYDVNFELTKKLYDAFLKSEARKFIFMSSVKASADSVQGILTEEDFPNPKTHYGKSKLMAEQYIQSQVLPEGKSYYILRPCMIHGPGNKGNLNLLYKFVQKGIPYPLAAFENTRSFLSVENLCFVIKSLLEKDIPSGVYNVADDEALSTNEVVEILSDSLSKQPKLWKISSNLIRFAAKIGDFVKLPLNTERLNKLTENYIVSNVKIKEAINSELPLTTREGLKITANSFRSPIV</sequence>
<evidence type="ECO:0000313" key="3">
    <source>
        <dbReference type="Proteomes" id="UP000245379"/>
    </source>
</evidence>
<dbReference type="RefSeq" id="WP_109925952.1">
    <property type="nucleotide sequence ID" value="NZ_QGNZ01000002.1"/>
</dbReference>
<proteinExistence type="predicted"/>
<dbReference type="AlphaFoldDB" id="A0A317EQS8"/>
<reference evidence="2 3" key="1">
    <citation type="submission" date="2018-05" db="EMBL/GenBank/DDBJ databases">
        <title>Pedobacter paludis sp. nov., isolated from wetland soil.</title>
        <authorList>
            <person name="Zhang Y."/>
            <person name="Wang G."/>
        </authorList>
    </citation>
    <scope>NUCLEOTIDE SEQUENCE [LARGE SCALE GENOMIC DNA]</scope>
    <source>
        <strain evidence="2 3">KCTC22721</strain>
    </source>
</reference>